<dbReference type="SUPFAM" id="SSF52058">
    <property type="entry name" value="L domain-like"/>
    <property type="match status" value="1"/>
</dbReference>
<dbReference type="EC" id="2.7.11.1" evidence="1"/>
<dbReference type="PROSITE" id="PS00108">
    <property type="entry name" value="PROTEIN_KINASE_ST"/>
    <property type="match status" value="1"/>
</dbReference>
<reference evidence="12 13" key="1">
    <citation type="submission" date="2019-02" db="EMBL/GenBank/DDBJ databases">
        <title>Deep-cultivation of Planctomycetes and their phenomic and genomic characterization uncovers novel biology.</title>
        <authorList>
            <person name="Wiegand S."/>
            <person name="Jogler M."/>
            <person name="Boedeker C."/>
            <person name="Pinto D."/>
            <person name="Vollmers J."/>
            <person name="Rivas-Marin E."/>
            <person name="Kohn T."/>
            <person name="Peeters S.H."/>
            <person name="Heuer A."/>
            <person name="Rast P."/>
            <person name="Oberbeckmann S."/>
            <person name="Bunk B."/>
            <person name="Jeske O."/>
            <person name="Meyerdierks A."/>
            <person name="Storesund J.E."/>
            <person name="Kallscheuer N."/>
            <person name="Luecker S."/>
            <person name="Lage O.M."/>
            <person name="Pohl T."/>
            <person name="Merkel B.J."/>
            <person name="Hornburger P."/>
            <person name="Mueller R.-W."/>
            <person name="Bruemmer F."/>
            <person name="Labrenz M."/>
            <person name="Spormann A.M."/>
            <person name="Op den Camp H."/>
            <person name="Overmann J."/>
            <person name="Amann R."/>
            <person name="Jetten M.S.M."/>
            <person name="Mascher T."/>
            <person name="Medema M.H."/>
            <person name="Devos D.P."/>
            <person name="Kaster A.-K."/>
            <person name="Ovreas L."/>
            <person name="Rohde M."/>
            <person name="Galperin M.Y."/>
            <person name="Jogler C."/>
        </authorList>
    </citation>
    <scope>NUCLEOTIDE SEQUENCE [LARGE SCALE GENOMIC DNA]</scope>
    <source>
        <strain evidence="12 13">HG66A1</strain>
    </source>
</reference>
<evidence type="ECO:0000256" key="5">
    <source>
        <dbReference type="ARBA" id="ARBA00022777"/>
    </source>
</evidence>
<feature type="region of interest" description="Disordered" evidence="10">
    <location>
        <begin position="540"/>
        <end position="564"/>
    </location>
</feature>
<sequence>MNQPSELENLTAEIQIRIEESCEEYELSWQSGQTPSLEDTIADFAQPTREILLQELILIERYYRLRDSGKIISEQELIQEHPEIADELSRLFARTHATKTRIAGESDSGQADSSGLRTVEESRLHFEQFPATFGRYQILSRLGEGGMGCVYLARDTQLERKVALKLPQIDKHADTQFIARFYREARAAANLNHPNLCSVYDVDEIDDVHYITMEFIEGESLAALLQEGKKFNQVEVVELIQQLSQALGLAHQQGIVHRDLKPANVMIREDGTPIITDFGLALMSQNEEATQITQHGQIMGSPSYMSPEQVEGDLEKIGPASDIYALGVIMYELLAGQRPFQGTTASILSQIMTKDPRPVSNIQPDINSRLDQICRKMMARSAEQRYATMQDVTQVLTNWLETDQAVSSRKGLSPGRVLAGMALIAVLLLGITFLKPTASKGNLHVTLNDERAQVLLDGQPLELKSGSWNGPQEAGSHELSLRIGEQRLPWGELTTIKVNDSEQRVLASVNGLHIKNGRFEISPADIQSAEIRLNWLPSQTPDKSAKVTSPAPDQTGSPVPQVADPAEPFARERAVTEWLIKQGGIVRFNMAHDFKFNIKDIKELPDEPFRLKEIAFERSRNKPLTDLSSLSQLMTLEELNLNQAKVSSAALKGLVLKQAFETLRILQTELKVSDLKEIQGLEFVDTLELGGSQIDDHFAFLEQMPNLRALEIVDILPAELKELGESPLLRQSKLRFLRLRPIGQINDEIVQRLQTARPEMTITSNHSGREEQYLGKPVAQHAAVRLLELGCTMEGHEPGRGSQTFSRENLPSKEIAFSLSRVSLTPEMKLTPEIVEDLAALPFYYKFIAKGIRNADLLTGVPGLRRASGVELESSDLTDTAFLKLAEQDPDGYFNIKDTQVTKSLTQQLDQDVPYLSLYSNFGKGWRWLEIVYEELKLSKPNQVKPTETETSPRLDDAQLAFERETAEWVINLGGKVSFKKARGTEYLRSRLEPRPLPKEPFRLLDIDFSRSNQKITFPSLSRLSRLVTLHSLNLMNCDLEPKALEGLRFNENTTEFNIYSTPLKTSNLNLNMGLEHLDTFILGAAQVDDEFRFLELMPRLRELHLYSPVPQELEGLARAPGFAKLNLRFLYIASFGLKFEPELIAKLQKIQPGMTVIDTDGGSMNRYLGIPVAREAAIKLLEQGCKIVTSINKSEISAQMYDKSLLPSETELFRPIRVILPRDFEITPENAEALSRLPDFSGLEAPNLRNADLLANVPVLRLCSGIKLPDSDLSDQGLTALFRNHPDGYVNAPGTKVTPEKGKQIDREFPYAAFHTEFMEGKRWLNEKQKNDKQ</sequence>
<evidence type="ECO:0000313" key="13">
    <source>
        <dbReference type="Proteomes" id="UP000320421"/>
    </source>
</evidence>
<dbReference type="PROSITE" id="PS50011">
    <property type="entry name" value="PROTEIN_KINASE_DOM"/>
    <property type="match status" value="1"/>
</dbReference>
<evidence type="ECO:0000256" key="8">
    <source>
        <dbReference type="ARBA" id="ARBA00048679"/>
    </source>
</evidence>
<comment type="catalytic activity">
    <reaction evidence="7">
        <text>L-threonyl-[protein] + ATP = O-phospho-L-threonyl-[protein] + ADP + H(+)</text>
        <dbReference type="Rhea" id="RHEA:46608"/>
        <dbReference type="Rhea" id="RHEA-COMP:11060"/>
        <dbReference type="Rhea" id="RHEA-COMP:11605"/>
        <dbReference type="ChEBI" id="CHEBI:15378"/>
        <dbReference type="ChEBI" id="CHEBI:30013"/>
        <dbReference type="ChEBI" id="CHEBI:30616"/>
        <dbReference type="ChEBI" id="CHEBI:61977"/>
        <dbReference type="ChEBI" id="CHEBI:456216"/>
        <dbReference type="EC" id="2.7.11.1"/>
    </reaction>
</comment>
<keyword evidence="3 12" id="KW-0808">Transferase</keyword>
<dbReference type="Pfam" id="PF00069">
    <property type="entry name" value="Pkinase"/>
    <property type="match status" value="1"/>
</dbReference>
<dbReference type="SUPFAM" id="SSF56112">
    <property type="entry name" value="Protein kinase-like (PK-like)"/>
    <property type="match status" value="1"/>
</dbReference>
<proteinExistence type="predicted"/>
<dbReference type="PROSITE" id="PS00107">
    <property type="entry name" value="PROTEIN_KINASE_ATP"/>
    <property type="match status" value="1"/>
</dbReference>
<dbReference type="InterPro" id="IPR017441">
    <property type="entry name" value="Protein_kinase_ATP_BS"/>
</dbReference>
<dbReference type="GO" id="GO:0005524">
    <property type="term" value="F:ATP binding"/>
    <property type="evidence" value="ECO:0007669"/>
    <property type="project" value="UniProtKB-UniRule"/>
</dbReference>
<dbReference type="SMART" id="SM00220">
    <property type="entry name" value="S_TKc"/>
    <property type="match status" value="1"/>
</dbReference>
<name>A0A517PL52_9PLAN</name>
<dbReference type="Gene3D" id="3.80.10.10">
    <property type="entry name" value="Ribonuclease Inhibitor"/>
    <property type="match status" value="2"/>
</dbReference>
<dbReference type="PANTHER" id="PTHR43289">
    <property type="entry name" value="MITOGEN-ACTIVATED PROTEIN KINASE KINASE KINASE 20-RELATED"/>
    <property type="match status" value="1"/>
</dbReference>
<dbReference type="RefSeq" id="WP_145182405.1">
    <property type="nucleotide sequence ID" value="NZ_CP036266.1"/>
</dbReference>
<accession>A0A517PL52</accession>
<dbReference type="EMBL" id="CP036266">
    <property type="protein sequence ID" value="QDT20092.1"/>
    <property type="molecule type" value="Genomic_DNA"/>
</dbReference>
<dbReference type="InterPro" id="IPR032675">
    <property type="entry name" value="LRR_dom_sf"/>
</dbReference>
<dbReference type="Proteomes" id="UP000320421">
    <property type="component" value="Chromosome"/>
</dbReference>
<evidence type="ECO:0000256" key="10">
    <source>
        <dbReference type="SAM" id="MobiDB-lite"/>
    </source>
</evidence>
<evidence type="ECO:0000256" key="3">
    <source>
        <dbReference type="ARBA" id="ARBA00022679"/>
    </source>
</evidence>
<gene>
    <name evidence="12" type="primary">prkC_2</name>
    <name evidence="12" type="ORF">HG66A1_18770</name>
</gene>
<dbReference type="FunFam" id="1.10.510.10:FF:000021">
    <property type="entry name" value="Serine/threonine protein kinase"/>
    <property type="match status" value="1"/>
</dbReference>
<organism evidence="12 13">
    <name type="scientific">Gimesia chilikensis</name>
    <dbReference type="NCBI Taxonomy" id="2605989"/>
    <lineage>
        <taxon>Bacteria</taxon>
        <taxon>Pseudomonadati</taxon>
        <taxon>Planctomycetota</taxon>
        <taxon>Planctomycetia</taxon>
        <taxon>Planctomycetales</taxon>
        <taxon>Planctomycetaceae</taxon>
        <taxon>Gimesia</taxon>
    </lineage>
</organism>
<dbReference type="GO" id="GO:0004674">
    <property type="term" value="F:protein serine/threonine kinase activity"/>
    <property type="evidence" value="ECO:0007669"/>
    <property type="project" value="UniProtKB-KW"/>
</dbReference>
<dbReference type="Gene3D" id="1.10.510.10">
    <property type="entry name" value="Transferase(Phosphotransferase) domain 1"/>
    <property type="match status" value="1"/>
</dbReference>
<feature type="binding site" evidence="9">
    <location>
        <position position="165"/>
    </location>
    <ligand>
        <name>ATP</name>
        <dbReference type="ChEBI" id="CHEBI:30616"/>
    </ligand>
</feature>
<comment type="catalytic activity">
    <reaction evidence="8">
        <text>L-seryl-[protein] + ATP = O-phospho-L-seryl-[protein] + ADP + H(+)</text>
        <dbReference type="Rhea" id="RHEA:17989"/>
        <dbReference type="Rhea" id="RHEA-COMP:9863"/>
        <dbReference type="Rhea" id="RHEA-COMP:11604"/>
        <dbReference type="ChEBI" id="CHEBI:15378"/>
        <dbReference type="ChEBI" id="CHEBI:29999"/>
        <dbReference type="ChEBI" id="CHEBI:30616"/>
        <dbReference type="ChEBI" id="CHEBI:83421"/>
        <dbReference type="ChEBI" id="CHEBI:456216"/>
        <dbReference type="EC" id="2.7.11.1"/>
    </reaction>
</comment>
<dbReference type="FunFam" id="3.30.200.20:FF:000035">
    <property type="entry name" value="Serine/threonine protein kinase Stk1"/>
    <property type="match status" value="1"/>
</dbReference>
<keyword evidence="4 9" id="KW-0547">Nucleotide-binding</keyword>
<dbReference type="Gene3D" id="3.30.200.20">
    <property type="entry name" value="Phosphorylase Kinase, domain 1"/>
    <property type="match status" value="1"/>
</dbReference>
<dbReference type="PANTHER" id="PTHR43289:SF6">
    <property type="entry name" value="SERINE_THREONINE-PROTEIN KINASE NEKL-3"/>
    <property type="match status" value="1"/>
</dbReference>
<evidence type="ECO:0000313" key="12">
    <source>
        <dbReference type="EMBL" id="QDT20092.1"/>
    </source>
</evidence>
<evidence type="ECO:0000256" key="6">
    <source>
        <dbReference type="ARBA" id="ARBA00022840"/>
    </source>
</evidence>
<dbReference type="GO" id="GO:0106310">
    <property type="term" value="F:protein serine kinase activity"/>
    <property type="evidence" value="ECO:0007669"/>
    <property type="project" value="RHEA"/>
</dbReference>
<feature type="domain" description="Protein kinase" evidence="11">
    <location>
        <begin position="136"/>
        <end position="400"/>
    </location>
</feature>
<keyword evidence="6 9" id="KW-0067">ATP-binding</keyword>
<evidence type="ECO:0000256" key="1">
    <source>
        <dbReference type="ARBA" id="ARBA00012513"/>
    </source>
</evidence>
<dbReference type="OrthoDB" id="9757917at2"/>
<evidence type="ECO:0000256" key="9">
    <source>
        <dbReference type="PROSITE-ProRule" id="PRU10141"/>
    </source>
</evidence>
<keyword evidence="13" id="KW-1185">Reference proteome</keyword>
<dbReference type="InterPro" id="IPR011009">
    <property type="entry name" value="Kinase-like_dom_sf"/>
</dbReference>
<keyword evidence="5 12" id="KW-0418">Kinase</keyword>
<dbReference type="CDD" id="cd14014">
    <property type="entry name" value="STKc_PknB_like"/>
    <property type="match status" value="1"/>
</dbReference>
<keyword evidence="2" id="KW-0723">Serine/threonine-protein kinase</keyword>
<dbReference type="InterPro" id="IPR000719">
    <property type="entry name" value="Prot_kinase_dom"/>
</dbReference>
<protein>
    <recommendedName>
        <fullName evidence="1">non-specific serine/threonine protein kinase</fullName>
        <ecNumber evidence="1">2.7.11.1</ecNumber>
    </recommendedName>
</protein>
<evidence type="ECO:0000259" key="11">
    <source>
        <dbReference type="PROSITE" id="PS50011"/>
    </source>
</evidence>
<dbReference type="InterPro" id="IPR008271">
    <property type="entry name" value="Ser/Thr_kinase_AS"/>
</dbReference>
<evidence type="ECO:0000256" key="4">
    <source>
        <dbReference type="ARBA" id="ARBA00022741"/>
    </source>
</evidence>
<evidence type="ECO:0000256" key="7">
    <source>
        <dbReference type="ARBA" id="ARBA00047899"/>
    </source>
</evidence>
<evidence type="ECO:0000256" key="2">
    <source>
        <dbReference type="ARBA" id="ARBA00022527"/>
    </source>
</evidence>